<proteinExistence type="predicted"/>
<name>A0A382UH40_9ZZZZ</name>
<dbReference type="EMBL" id="UINC01144118">
    <property type="protein sequence ID" value="SVD33432.1"/>
    <property type="molecule type" value="Genomic_DNA"/>
</dbReference>
<gene>
    <name evidence="1" type="ORF">METZ01_LOCUS386286</name>
</gene>
<dbReference type="AlphaFoldDB" id="A0A382UH40"/>
<accession>A0A382UH40</accession>
<organism evidence="1">
    <name type="scientific">marine metagenome</name>
    <dbReference type="NCBI Taxonomy" id="408172"/>
    <lineage>
        <taxon>unclassified sequences</taxon>
        <taxon>metagenomes</taxon>
        <taxon>ecological metagenomes</taxon>
    </lineage>
</organism>
<sequence length="39" mass="4464">MVSIIILKEYFTLDYLGVELTPSSNREYCIISPRSSSHT</sequence>
<evidence type="ECO:0000313" key="1">
    <source>
        <dbReference type="EMBL" id="SVD33432.1"/>
    </source>
</evidence>
<protein>
    <submittedName>
        <fullName evidence="1">Uncharacterized protein</fullName>
    </submittedName>
</protein>
<reference evidence="1" key="1">
    <citation type="submission" date="2018-05" db="EMBL/GenBank/DDBJ databases">
        <authorList>
            <person name="Lanie J.A."/>
            <person name="Ng W.-L."/>
            <person name="Kazmierczak K.M."/>
            <person name="Andrzejewski T.M."/>
            <person name="Davidsen T.M."/>
            <person name="Wayne K.J."/>
            <person name="Tettelin H."/>
            <person name="Glass J.I."/>
            <person name="Rusch D."/>
            <person name="Podicherti R."/>
            <person name="Tsui H.-C.T."/>
            <person name="Winkler M.E."/>
        </authorList>
    </citation>
    <scope>NUCLEOTIDE SEQUENCE</scope>
</reference>